<name>A0A6V7R1A8_9STAP</name>
<comment type="caution">
    <text evidence="10">The sequence shown here is derived from an EMBL/GenBank/DDBJ whole genome shotgun (WGS) entry which is preliminary data.</text>
</comment>
<feature type="transmembrane region" description="Helical" evidence="8">
    <location>
        <begin position="370"/>
        <end position="393"/>
    </location>
</feature>
<feature type="transmembrane region" description="Helical" evidence="8">
    <location>
        <begin position="307"/>
        <end position="330"/>
    </location>
</feature>
<evidence type="ECO:0000256" key="7">
    <source>
        <dbReference type="ARBA" id="ARBA00023136"/>
    </source>
</evidence>
<dbReference type="Proteomes" id="UP000589351">
    <property type="component" value="Unassembled WGS sequence"/>
</dbReference>
<reference evidence="10 11" key="1">
    <citation type="submission" date="2020-07" db="EMBL/GenBank/DDBJ databases">
        <authorList>
            <person name="Criscuolo A."/>
        </authorList>
    </citation>
    <scope>NUCLEOTIDE SEQUENCE [LARGE SCALE GENOMIC DNA]</scope>
    <source>
        <strain evidence="10">CIP111649</strain>
    </source>
</reference>
<feature type="transmembrane region" description="Helical" evidence="8">
    <location>
        <begin position="342"/>
        <end position="364"/>
    </location>
</feature>
<dbReference type="PROSITE" id="PS50850">
    <property type="entry name" value="MFS"/>
    <property type="match status" value="1"/>
</dbReference>
<feature type="transmembrane region" description="Helical" evidence="8">
    <location>
        <begin position="82"/>
        <end position="99"/>
    </location>
</feature>
<dbReference type="Pfam" id="PF07690">
    <property type="entry name" value="MFS_1"/>
    <property type="match status" value="1"/>
</dbReference>
<feature type="transmembrane region" description="Helical" evidence="8">
    <location>
        <begin position="257"/>
        <end position="276"/>
    </location>
</feature>
<dbReference type="InterPro" id="IPR020846">
    <property type="entry name" value="MFS_dom"/>
</dbReference>
<evidence type="ECO:0000256" key="1">
    <source>
        <dbReference type="ARBA" id="ARBA00004651"/>
    </source>
</evidence>
<dbReference type="RefSeq" id="WP_183369253.1">
    <property type="nucleotide sequence ID" value="NZ_CAJEWD010000003.1"/>
</dbReference>
<comment type="similarity">
    <text evidence="2">Belongs to the major facilitator superfamily.</text>
</comment>
<dbReference type="InterPro" id="IPR036259">
    <property type="entry name" value="MFS_trans_sf"/>
</dbReference>
<keyword evidence="5 8" id="KW-0812">Transmembrane</keyword>
<keyword evidence="7 8" id="KW-0472">Membrane</keyword>
<feature type="transmembrane region" description="Helical" evidence="8">
    <location>
        <begin position="283"/>
        <end position="301"/>
    </location>
</feature>
<evidence type="ECO:0000256" key="2">
    <source>
        <dbReference type="ARBA" id="ARBA00008335"/>
    </source>
</evidence>
<comment type="subcellular location">
    <subcellularLocation>
        <location evidence="1">Cell membrane</location>
        <topology evidence="1">Multi-pass membrane protein</topology>
    </subcellularLocation>
</comment>
<keyword evidence="4" id="KW-1003">Cell membrane</keyword>
<feature type="transmembrane region" description="Helical" evidence="8">
    <location>
        <begin position="218"/>
        <end position="237"/>
    </location>
</feature>
<dbReference type="GO" id="GO:0022857">
    <property type="term" value="F:transmembrane transporter activity"/>
    <property type="evidence" value="ECO:0007669"/>
    <property type="project" value="InterPro"/>
</dbReference>
<evidence type="ECO:0000313" key="11">
    <source>
        <dbReference type="Proteomes" id="UP000589351"/>
    </source>
</evidence>
<gene>
    <name evidence="10" type="primary">ynfM</name>
    <name evidence="10" type="ORF">JEODO184_00132</name>
</gene>
<organism evidence="10 11">
    <name type="scientific">Jeotgalicoccus meleagridis</name>
    <dbReference type="NCBI Taxonomy" id="2759181"/>
    <lineage>
        <taxon>Bacteria</taxon>
        <taxon>Bacillati</taxon>
        <taxon>Bacillota</taxon>
        <taxon>Bacilli</taxon>
        <taxon>Bacillales</taxon>
        <taxon>Staphylococcaceae</taxon>
        <taxon>Jeotgalicoccus</taxon>
    </lineage>
</organism>
<sequence length="402" mass="44563">MRADYIEQGTKRYLQTVLAFFAAGFNTFAILYVVQPILPDLTSYYDVTPTTASLALSVTTFALAISMLFFGSISEAIGRKNIMVFSMFTASILCILTAFSPSFSSLITMRTIQGVALAGLPSIAMAYLGEEIHPKSLASAMGLYISGNALGAVFGRVFSGLAAGYWNWQVGLIGVGIVSLVATVIFWYALSPSKHFVKKDLNVLSLFKSLTEHMKNPLLVILFIMGFLLLGTNVSLYNYVSFVLIEDFNVDQRLVSWIYLIFLVGVLSSMISGRLVYRFGKIAMLYVGIIMGITGLFIVLLPSVWMVVLGLICFTFGFFIAHSLTSGWVSNIAHNNKAQASSLYLFFYYTGSSVGGTLAGFFWMKFGWGGVSFMNIFFLVSCLILFMTFLYLLKRRIWHFKL</sequence>
<evidence type="ECO:0000256" key="5">
    <source>
        <dbReference type="ARBA" id="ARBA00022692"/>
    </source>
</evidence>
<feature type="transmembrane region" description="Helical" evidence="8">
    <location>
        <begin position="12"/>
        <end position="32"/>
    </location>
</feature>
<protein>
    <submittedName>
        <fullName evidence="10">Inner membrane transport protein YnfM</fullName>
    </submittedName>
</protein>
<keyword evidence="11" id="KW-1185">Reference proteome</keyword>
<evidence type="ECO:0000313" key="10">
    <source>
        <dbReference type="EMBL" id="CAD2071110.1"/>
    </source>
</evidence>
<evidence type="ECO:0000259" key="9">
    <source>
        <dbReference type="PROSITE" id="PS50850"/>
    </source>
</evidence>
<evidence type="ECO:0000256" key="6">
    <source>
        <dbReference type="ARBA" id="ARBA00022989"/>
    </source>
</evidence>
<dbReference type="EMBL" id="CAJEWD010000003">
    <property type="protein sequence ID" value="CAD2071110.1"/>
    <property type="molecule type" value="Genomic_DNA"/>
</dbReference>
<evidence type="ECO:0000256" key="4">
    <source>
        <dbReference type="ARBA" id="ARBA00022475"/>
    </source>
</evidence>
<dbReference type="CDD" id="cd17324">
    <property type="entry name" value="MFS_NepI_like"/>
    <property type="match status" value="1"/>
</dbReference>
<proteinExistence type="inferred from homology"/>
<evidence type="ECO:0000256" key="8">
    <source>
        <dbReference type="SAM" id="Phobius"/>
    </source>
</evidence>
<feature type="transmembrane region" description="Helical" evidence="8">
    <location>
        <begin position="141"/>
        <end position="166"/>
    </location>
</feature>
<feature type="domain" description="Major facilitator superfamily (MFS) profile" evidence="9">
    <location>
        <begin position="12"/>
        <end position="397"/>
    </location>
</feature>
<dbReference type="InterPro" id="IPR011701">
    <property type="entry name" value="MFS"/>
</dbReference>
<dbReference type="PANTHER" id="PTHR43271">
    <property type="entry name" value="BLL2771 PROTEIN"/>
    <property type="match status" value="1"/>
</dbReference>
<dbReference type="PANTHER" id="PTHR43271:SF1">
    <property type="entry name" value="INNER MEMBRANE TRANSPORT PROTEIN YNFM"/>
    <property type="match status" value="1"/>
</dbReference>
<keyword evidence="6 8" id="KW-1133">Transmembrane helix</keyword>
<accession>A0A6V7R1A8</accession>
<dbReference type="SUPFAM" id="SSF103473">
    <property type="entry name" value="MFS general substrate transporter"/>
    <property type="match status" value="1"/>
</dbReference>
<dbReference type="AlphaFoldDB" id="A0A6V7R1A8"/>
<evidence type="ECO:0000256" key="3">
    <source>
        <dbReference type="ARBA" id="ARBA00022448"/>
    </source>
</evidence>
<feature type="transmembrane region" description="Helical" evidence="8">
    <location>
        <begin position="111"/>
        <end position="129"/>
    </location>
</feature>
<dbReference type="GO" id="GO:0005886">
    <property type="term" value="C:plasma membrane"/>
    <property type="evidence" value="ECO:0007669"/>
    <property type="project" value="UniProtKB-SubCell"/>
</dbReference>
<feature type="transmembrane region" description="Helical" evidence="8">
    <location>
        <begin position="172"/>
        <end position="190"/>
    </location>
</feature>
<feature type="transmembrane region" description="Helical" evidence="8">
    <location>
        <begin position="52"/>
        <end position="70"/>
    </location>
</feature>
<keyword evidence="3" id="KW-0813">Transport</keyword>
<dbReference type="Gene3D" id="1.20.1250.20">
    <property type="entry name" value="MFS general substrate transporter like domains"/>
    <property type="match status" value="1"/>
</dbReference>